<dbReference type="GO" id="GO:0003677">
    <property type="term" value="F:DNA binding"/>
    <property type="evidence" value="ECO:0007669"/>
    <property type="project" value="UniProtKB-KW"/>
</dbReference>
<protein>
    <submittedName>
        <fullName evidence="7">DNA-binding protein H-NS</fullName>
    </submittedName>
</protein>
<gene>
    <name evidence="7" type="ORF">ABIC75_000202</name>
</gene>
<feature type="domain" description="DNA-binding protein H-NS-like C-terminal" evidence="6">
    <location>
        <begin position="63"/>
        <end position="109"/>
    </location>
</feature>
<dbReference type="Pfam" id="PF00816">
    <property type="entry name" value="Histone_HNS"/>
    <property type="match status" value="1"/>
</dbReference>
<dbReference type="InterPro" id="IPR027444">
    <property type="entry name" value="H-NS_C_dom"/>
</dbReference>
<dbReference type="SUPFAM" id="SSF81273">
    <property type="entry name" value="H-NS histone-like proteins"/>
    <property type="match status" value="1"/>
</dbReference>
<organism evidence="7 8">
    <name type="scientific">Dyella japonica</name>
    <dbReference type="NCBI Taxonomy" id="231455"/>
    <lineage>
        <taxon>Bacteria</taxon>
        <taxon>Pseudomonadati</taxon>
        <taxon>Pseudomonadota</taxon>
        <taxon>Gammaproteobacteria</taxon>
        <taxon>Lysobacterales</taxon>
        <taxon>Rhodanobacteraceae</taxon>
        <taxon>Dyella</taxon>
    </lineage>
</organism>
<dbReference type="Gene3D" id="4.10.430.10">
    <property type="entry name" value="Histone-like protein H-NS, C-terminal domain"/>
    <property type="match status" value="1"/>
</dbReference>
<dbReference type="PANTHER" id="PTHR38097:SF2">
    <property type="entry name" value="DNA-BINDING PROTEIN STPA"/>
    <property type="match status" value="1"/>
</dbReference>
<comment type="subcellular location">
    <subcellularLocation>
        <location evidence="1">Cytoplasm</location>
        <location evidence="1">Nucleoid</location>
    </subcellularLocation>
</comment>
<evidence type="ECO:0000256" key="1">
    <source>
        <dbReference type="ARBA" id="ARBA00004453"/>
    </source>
</evidence>
<evidence type="ECO:0000256" key="4">
    <source>
        <dbReference type="ARBA" id="ARBA00023125"/>
    </source>
</evidence>
<dbReference type="SMART" id="SM00528">
    <property type="entry name" value="HNS"/>
    <property type="match status" value="1"/>
</dbReference>
<dbReference type="PANTHER" id="PTHR38097">
    <property type="match status" value="1"/>
</dbReference>
<evidence type="ECO:0000256" key="3">
    <source>
        <dbReference type="ARBA" id="ARBA00022490"/>
    </source>
</evidence>
<accession>A0ABV2JQD3</accession>
<keyword evidence="4 7" id="KW-0238">DNA-binding</keyword>
<dbReference type="RefSeq" id="WP_354011997.1">
    <property type="nucleotide sequence ID" value="NZ_JBEPMU010000001.1"/>
</dbReference>
<keyword evidence="3" id="KW-0963">Cytoplasm</keyword>
<evidence type="ECO:0000313" key="8">
    <source>
        <dbReference type="Proteomes" id="UP001549184"/>
    </source>
</evidence>
<evidence type="ECO:0000259" key="6">
    <source>
        <dbReference type="SMART" id="SM00528"/>
    </source>
</evidence>
<name>A0ABV2JQD3_9GAMM</name>
<proteinExistence type="inferred from homology"/>
<keyword evidence="8" id="KW-1185">Reference proteome</keyword>
<dbReference type="EMBL" id="JBEPMU010000001">
    <property type="protein sequence ID" value="MET3650500.1"/>
    <property type="molecule type" value="Genomic_DNA"/>
</dbReference>
<sequence>MAIDLKNLSPKELEALIANASAHMHEARTAQVQAVKEKIEALLRQSGLSLQDLYPVRGKKVVKGKTGSVAPKYRDPSDPSVTWSGRGRQPTWFVKALKRRGVSEQDLLIDGSAKPAAPAKRAKAAKKVAKKAVKRTVRKTAGKKKA</sequence>
<dbReference type="InterPro" id="IPR037150">
    <property type="entry name" value="H-NS_C_dom_sf"/>
</dbReference>
<feature type="region of interest" description="Disordered" evidence="5">
    <location>
        <begin position="127"/>
        <end position="146"/>
    </location>
</feature>
<reference evidence="7 8" key="1">
    <citation type="submission" date="2024-06" db="EMBL/GenBank/DDBJ databases">
        <title>Sorghum-associated microbial communities from plants grown in Nebraska, USA.</title>
        <authorList>
            <person name="Schachtman D."/>
        </authorList>
    </citation>
    <scope>NUCLEOTIDE SEQUENCE [LARGE SCALE GENOMIC DNA]</scope>
    <source>
        <strain evidence="7 8">1073</strain>
    </source>
</reference>
<evidence type="ECO:0000313" key="7">
    <source>
        <dbReference type="EMBL" id="MET3650500.1"/>
    </source>
</evidence>
<dbReference type="Proteomes" id="UP001549184">
    <property type="component" value="Unassembled WGS sequence"/>
</dbReference>
<comment type="caution">
    <text evidence="7">The sequence shown here is derived from an EMBL/GenBank/DDBJ whole genome shotgun (WGS) entry which is preliminary data.</text>
</comment>
<comment type="similarity">
    <text evidence="2">Belongs to the histone-like protein H-NS family.</text>
</comment>
<evidence type="ECO:0000256" key="5">
    <source>
        <dbReference type="SAM" id="MobiDB-lite"/>
    </source>
</evidence>
<evidence type="ECO:0000256" key="2">
    <source>
        <dbReference type="ARBA" id="ARBA00010610"/>
    </source>
</evidence>